<comment type="caution">
    <text evidence="19">The sequence shown here is derived from an EMBL/GenBank/DDBJ whole genome shotgun (WGS) entry which is preliminary data.</text>
</comment>
<evidence type="ECO:0000256" key="17">
    <source>
        <dbReference type="SAM" id="SignalP"/>
    </source>
</evidence>
<evidence type="ECO:0000256" key="9">
    <source>
        <dbReference type="ARBA" id="ARBA00023065"/>
    </source>
</evidence>
<feature type="short sequence motif" description="TonB C-terminal box" evidence="15">
    <location>
        <begin position="787"/>
        <end position="804"/>
    </location>
</feature>
<dbReference type="InterPro" id="IPR037066">
    <property type="entry name" value="Plug_dom_sf"/>
</dbReference>
<dbReference type="RefSeq" id="WP_136349528.1">
    <property type="nucleotide sequence ID" value="NZ_SSOC01000006.1"/>
</dbReference>
<dbReference type="CDD" id="cd01347">
    <property type="entry name" value="ligand_gated_channel"/>
    <property type="match status" value="1"/>
</dbReference>
<dbReference type="Gene3D" id="2.170.130.10">
    <property type="entry name" value="TonB-dependent receptor, plug domain"/>
    <property type="match status" value="1"/>
</dbReference>
<organism evidence="19 20">
    <name type="scientific">Pseudothauera nasutitermitis</name>
    <dbReference type="NCBI Taxonomy" id="2565930"/>
    <lineage>
        <taxon>Bacteria</taxon>
        <taxon>Pseudomonadati</taxon>
        <taxon>Pseudomonadota</taxon>
        <taxon>Betaproteobacteria</taxon>
        <taxon>Rhodocyclales</taxon>
        <taxon>Zoogloeaceae</taxon>
        <taxon>Pseudothauera</taxon>
    </lineage>
</organism>
<dbReference type="Pfam" id="PF00593">
    <property type="entry name" value="TonB_dep_Rec_b-barrel"/>
    <property type="match status" value="1"/>
</dbReference>
<evidence type="ECO:0000256" key="4">
    <source>
        <dbReference type="ARBA" id="ARBA00022452"/>
    </source>
</evidence>
<keyword evidence="3 14" id="KW-0813">Transport</keyword>
<evidence type="ECO:0000256" key="8">
    <source>
        <dbReference type="ARBA" id="ARBA00023004"/>
    </source>
</evidence>
<dbReference type="InterPro" id="IPR011662">
    <property type="entry name" value="Secretin/TonB_short_N"/>
</dbReference>
<sequence length="804" mass="86821">MAHPVPSHPRPLVRALRAALLGIALAGPVAFATSSPAQAQSATRHYRIPAGPLDAALTAFAAQADITLSFEAAQVRPLSTTGLDGDYTPDGGLARLLAGSGLEAEHRGQGNYVLRKAASPTAPLPDTQLPAVVISGKAPGAITEGTGLYTTYSSSSSTRLNLAPQETPQSLTVVTRQQIEDRNATTLTALLDAVPGVHVAKEGVGDEIYGYYARGFEILNFEVDGVPTNNGLQLFSQNLAIYDRVEIVRGATGLISGMGNPAATINLIRKRPTLKPQASLSVEAGNWNRRGAAFDLSGALNDSGSVRGRLVGDAKRSDNWLDRYKEKSGTLYGIAEADLDDATLLTAGFSYQRTDIDSPLRSGLPAFYADGGKTRLSRSTNAAPRWSYNDQEAASAFVSVEREWRNGWSGKAEYTYTEVDYDFVATYLSGTLQRDGSGLSLLPTRWKGKPTQHNLDLYLTGAFRLFGREHELIGGLTLSRYESSGPSYGGWQYGYASSAAGAIDNLFTWDGSNAAPAFTASGGSSTKTRNNAAYLSSRFHLSDDLKLILGTRVVRWEQDERNWGNDGSASLESLRENVVVPYVGVVYALNKEWSAYASATKIFNPQGSWVKDENDSVLDPLEGTGYEIGVKGSHFGGRLQSSAALFHTKQDNLPVWTGVGLIYSAEQNTTSKGIELEVNGELAEGWQLAAGYAHTRTTDADGERLNTFLPRNSVKLHTSYRLPGALQGLTVGGGLRWQSKTGSYGVWQGSQTIASLMARYRIDRHLSVSLNVDNLFDRRYYSWPGSYSNYAAPRSAVLSMKYDF</sequence>
<keyword evidence="13 14" id="KW-0998">Cell outer membrane</keyword>
<dbReference type="GO" id="GO:0038023">
    <property type="term" value="F:signaling receptor activity"/>
    <property type="evidence" value="ECO:0007669"/>
    <property type="project" value="InterPro"/>
</dbReference>
<dbReference type="EMBL" id="SSOC01000006">
    <property type="protein sequence ID" value="THF63048.1"/>
    <property type="molecule type" value="Genomic_DNA"/>
</dbReference>
<gene>
    <name evidence="19" type="ORF">E6C76_17485</name>
</gene>
<keyword evidence="9" id="KW-0406">Ion transport</keyword>
<evidence type="ECO:0000313" key="20">
    <source>
        <dbReference type="Proteomes" id="UP000308430"/>
    </source>
</evidence>
<evidence type="ECO:0000256" key="13">
    <source>
        <dbReference type="ARBA" id="ARBA00023237"/>
    </source>
</evidence>
<name>A0A4S4AWQ8_9RHOO</name>
<evidence type="ECO:0000256" key="7">
    <source>
        <dbReference type="ARBA" id="ARBA00022729"/>
    </source>
</evidence>
<dbReference type="Gene3D" id="2.40.170.20">
    <property type="entry name" value="TonB-dependent receptor, beta-barrel domain"/>
    <property type="match status" value="1"/>
</dbReference>
<evidence type="ECO:0000256" key="10">
    <source>
        <dbReference type="ARBA" id="ARBA00023077"/>
    </source>
</evidence>
<accession>A0A4S4AWQ8</accession>
<evidence type="ECO:0000256" key="5">
    <source>
        <dbReference type="ARBA" id="ARBA00022496"/>
    </source>
</evidence>
<dbReference type="InterPro" id="IPR010105">
    <property type="entry name" value="TonB_sidphr_rcpt"/>
</dbReference>
<keyword evidence="6 14" id="KW-0812">Transmembrane</keyword>
<dbReference type="AlphaFoldDB" id="A0A4S4AWQ8"/>
<dbReference type="NCBIfam" id="TIGR01783">
    <property type="entry name" value="TonB-siderophor"/>
    <property type="match status" value="1"/>
</dbReference>
<keyword evidence="10 16" id="KW-0798">TonB box</keyword>
<dbReference type="GO" id="GO:0015344">
    <property type="term" value="F:siderophore uptake transmembrane transporter activity"/>
    <property type="evidence" value="ECO:0007669"/>
    <property type="project" value="TreeGrafter"/>
</dbReference>
<evidence type="ECO:0000256" key="1">
    <source>
        <dbReference type="ARBA" id="ARBA00004571"/>
    </source>
</evidence>
<dbReference type="Proteomes" id="UP000308430">
    <property type="component" value="Unassembled WGS sequence"/>
</dbReference>
<evidence type="ECO:0000256" key="14">
    <source>
        <dbReference type="PROSITE-ProRule" id="PRU01360"/>
    </source>
</evidence>
<evidence type="ECO:0000256" key="6">
    <source>
        <dbReference type="ARBA" id="ARBA00022692"/>
    </source>
</evidence>
<feature type="chain" id="PRO_5020404670" evidence="17">
    <location>
        <begin position="40"/>
        <end position="804"/>
    </location>
</feature>
<keyword evidence="4 14" id="KW-1134">Transmembrane beta strand</keyword>
<dbReference type="PROSITE" id="PS52016">
    <property type="entry name" value="TONB_DEPENDENT_REC_3"/>
    <property type="match status" value="1"/>
</dbReference>
<dbReference type="InterPro" id="IPR012910">
    <property type="entry name" value="Plug_dom"/>
</dbReference>
<evidence type="ECO:0000256" key="11">
    <source>
        <dbReference type="ARBA" id="ARBA00023136"/>
    </source>
</evidence>
<evidence type="ECO:0000256" key="2">
    <source>
        <dbReference type="ARBA" id="ARBA00009810"/>
    </source>
</evidence>
<dbReference type="SMART" id="SM00965">
    <property type="entry name" value="STN"/>
    <property type="match status" value="1"/>
</dbReference>
<keyword evidence="8" id="KW-0408">Iron</keyword>
<dbReference type="SUPFAM" id="SSF56935">
    <property type="entry name" value="Porins"/>
    <property type="match status" value="1"/>
</dbReference>
<reference evidence="19 20" key="1">
    <citation type="submission" date="2019-04" db="EMBL/GenBank/DDBJ databases">
        <title>Azoarcus nasutitermitis sp. nov. isolated from termite nest.</title>
        <authorList>
            <person name="Lin S.-Y."/>
            <person name="Hameed A."/>
            <person name="Hsu Y.-H."/>
            <person name="Young C.-C."/>
        </authorList>
    </citation>
    <scope>NUCLEOTIDE SEQUENCE [LARGE SCALE GENOMIC DNA]</scope>
    <source>
        <strain evidence="19 20">CC-YHH838</strain>
    </source>
</reference>
<comment type="subcellular location">
    <subcellularLocation>
        <location evidence="1 14">Cell outer membrane</location>
        <topology evidence="1 14">Multi-pass membrane protein</topology>
    </subcellularLocation>
</comment>
<dbReference type="InterPro" id="IPR036942">
    <property type="entry name" value="Beta-barrel_TonB_sf"/>
</dbReference>
<dbReference type="Pfam" id="PF07660">
    <property type="entry name" value="STN"/>
    <property type="match status" value="1"/>
</dbReference>
<comment type="similarity">
    <text evidence="2 14 16">Belongs to the TonB-dependent receptor family.</text>
</comment>
<dbReference type="PROSITE" id="PS01156">
    <property type="entry name" value="TONB_DEPENDENT_REC_2"/>
    <property type="match status" value="1"/>
</dbReference>
<dbReference type="InterPro" id="IPR010917">
    <property type="entry name" value="TonB_rcpt_CS"/>
</dbReference>
<dbReference type="Pfam" id="PF07715">
    <property type="entry name" value="Plug"/>
    <property type="match status" value="1"/>
</dbReference>
<dbReference type="InterPro" id="IPR039426">
    <property type="entry name" value="TonB-dep_rcpt-like"/>
</dbReference>
<keyword evidence="20" id="KW-1185">Reference proteome</keyword>
<evidence type="ECO:0000259" key="18">
    <source>
        <dbReference type="SMART" id="SM00965"/>
    </source>
</evidence>
<dbReference type="OrthoDB" id="174652at2"/>
<keyword evidence="5" id="KW-0410">Iron transport</keyword>
<protein>
    <submittedName>
        <fullName evidence="19">TonB-dependent siderophore receptor</fullName>
    </submittedName>
</protein>
<evidence type="ECO:0000313" key="19">
    <source>
        <dbReference type="EMBL" id="THF63048.1"/>
    </source>
</evidence>
<dbReference type="InterPro" id="IPR000531">
    <property type="entry name" value="Beta-barrel_TonB"/>
</dbReference>
<proteinExistence type="inferred from homology"/>
<feature type="signal peptide" evidence="17">
    <location>
        <begin position="1"/>
        <end position="39"/>
    </location>
</feature>
<dbReference type="GO" id="GO:0015891">
    <property type="term" value="P:siderophore transport"/>
    <property type="evidence" value="ECO:0007669"/>
    <property type="project" value="InterPro"/>
</dbReference>
<dbReference type="PANTHER" id="PTHR32552:SF74">
    <property type="entry name" value="HYDROXAMATE SIDEROPHORE RECEPTOR FHUE"/>
    <property type="match status" value="1"/>
</dbReference>
<evidence type="ECO:0000256" key="3">
    <source>
        <dbReference type="ARBA" id="ARBA00022448"/>
    </source>
</evidence>
<dbReference type="GO" id="GO:0009279">
    <property type="term" value="C:cell outer membrane"/>
    <property type="evidence" value="ECO:0007669"/>
    <property type="project" value="UniProtKB-SubCell"/>
</dbReference>
<feature type="domain" description="Secretin/TonB short N-terminal" evidence="18">
    <location>
        <begin position="66"/>
        <end position="117"/>
    </location>
</feature>
<evidence type="ECO:0000256" key="12">
    <source>
        <dbReference type="ARBA" id="ARBA00023170"/>
    </source>
</evidence>
<keyword evidence="7 17" id="KW-0732">Signal</keyword>
<dbReference type="Gene3D" id="3.55.50.30">
    <property type="match status" value="1"/>
</dbReference>
<dbReference type="PANTHER" id="PTHR32552">
    <property type="entry name" value="FERRICHROME IRON RECEPTOR-RELATED"/>
    <property type="match status" value="1"/>
</dbReference>
<keyword evidence="11 14" id="KW-0472">Membrane</keyword>
<evidence type="ECO:0000256" key="15">
    <source>
        <dbReference type="PROSITE-ProRule" id="PRU10144"/>
    </source>
</evidence>
<evidence type="ECO:0000256" key="16">
    <source>
        <dbReference type="RuleBase" id="RU003357"/>
    </source>
</evidence>
<keyword evidence="12 19" id="KW-0675">Receptor</keyword>
<dbReference type="FunFam" id="2.170.130.10:FF:000010">
    <property type="entry name" value="Ferripyoverdine receptor"/>
    <property type="match status" value="1"/>
</dbReference>